<dbReference type="EMBL" id="BMFW01000033">
    <property type="protein sequence ID" value="GGI01305.1"/>
    <property type="molecule type" value="Genomic_DNA"/>
</dbReference>
<keyword evidence="2" id="KW-1185">Reference proteome</keyword>
<comment type="caution">
    <text evidence="1">The sequence shown here is derived from an EMBL/GenBank/DDBJ whole genome shotgun (WGS) entry which is preliminary data.</text>
</comment>
<evidence type="ECO:0000313" key="2">
    <source>
        <dbReference type="Proteomes" id="UP000643279"/>
    </source>
</evidence>
<name>A0ABQ2AXJ7_9MICC</name>
<organism evidence="1 2">
    <name type="scientific">Arthrobacter liuii</name>
    <dbReference type="NCBI Taxonomy" id="1476996"/>
    <lineage>
        <taxon>Bacteria</taxon>
        <taxon>Bacillati</taxon>
        <taxon>Actinomycetota</taxon>
        <taxon>Actinomycetes</taxon>
        <taxon>Micrococcales</taxon>
        <taxon>Micrococcaceae</taxon>
        <taxon>Arthrobacter</taxon>
    </lineage>
</organism>
<gene>
    <name evidence="1" type="ORF">GCM10007170_40440</name>
</gene>
<accession>A0ABQ2AXJ7</accession>
<reference evidence="2" key="1">
    <citation type="journal article" date="2019" name="Int. J. Syst. Evol. Microbiol.">
        <title>The Global Catalogue of Microorganisms (GCM) 10K type strain sequencing project: providing services to taxonomists for standard genome sequencing and annotation.</title>
        <authorList>
            <consortium name="The Broad Institute Genomics Platform"/>
            <consortium name="The Broad Institute Genome Sequencing Center for Infectious Disease"/>
            <person name="Wu L."/>
            <person name="Ma J."/>
        </authorList>
    </citation>
    <scope>NUCLEOTIDE SEQUENCE [LARGE SCALE GENOMIC DNA]</scope>
    <source>
        <strain evidence="2">CGMCC 1.12778</strain>
    </source>
</reference>
<protein>
    <submittedName>
        <fullName evidence="1">Uncharacterized protein</fullName>
    </submittedName>
</protein>
<sequence>MRQPHLVAAREMKLHPTQFREVYGRINYMTKACWTDRTHPIVEGKDVITVLAGPWAEFSGSFVVDEFAQVMASLWEVPFEAIYRDGYSYSTLYDTDIKRSNPVYSHDVIFTAPHGDTGLWPAHQMDVRERYGEQEE</sequence>
<dbReference type="Proteomes" id="UP000643279">
    <property type="component" value="Unassembled WGS sequence"/>
</dbReference>
<proteinExistence type="predicted"/>
<evidence type="ECO:0000313" key="1">
    <source>
        <dbReference type="EMBL" id="GGI01305.1"/>
    </source>
</evidence>